<feature type="signal peptide" evidence="1">
    <location>
        <begin position="1"/>
        <end position="22"/>
    </location>
</feature>
<reference evidence="2 3" key="1">
    <citation type="submission" date="2019-10" db="EMBL/GenBank/DDBJ databases">
        <title>Taxonomy of Antarctic Massilia spp.: description of Massilia rubra sp. nov., Massilia aquatica sp. nov., Massilia mucilaginosa sp. nov., Massilia frigida sp. nov. isolated from streams, lakes and regoliths.</title>
        <authorList>
            <person name="Holochova P."/>
            <person name="Sedlacek I."/>
            <person name="Kralova S."/>
            <person name="Maslanova I."/>
            <person name="Busse H.-J."/>
            <person name="Stankova E."/>
            <person name="Vrbovska V."/>
            <person name="Kovarovic V."/>
            <person name="Bartak M."/>
            <person name="Svec P."/>
            <person name="Pantucek R."/>
        </authorList>
    </citation>
    <scope>NUCLEOTIDE SEQUENCE [LARGE SCALE GENOMIC DNA]</scope>
    <source>
        <strain evidence="2 3">CCM 8695</strain>
    </source>
</reference>
<evidence type="ECO:0000313" key="3">
    <source>
        <dbReference type="Proteomes" id="UP000621455"/>
    </source>
</evidence>
<protein>
    <submittedName>
        <fullName evidence="2">Uncharacterized protein</fullName>
    </submittedName>
</protein>
<name>A0ABX0N7F7_9BURK</name>
<evidence type="ECO:0000313" key="2">
    <source>
        <dbReference type="EMBL" id="NHZ81315.1"/>
    </source>
</evidence>
<comment type="caution">
    <text evidence="2">The sequence shown here is derived from an EMBL/GenBank/DDBJ whole genome shotgun (WGS) entry which is preliminary data.</text>
</comment>
<evidence type="ECO:0000256" key="1">
    <source>
        <dbReference type="SAM" id="SignalP"/>
    </source>
</evidence>
<proteinExistence type="predicted"/>
<gene>
    <name evidence="2" type="ORF">F2P44_18830</name>
</gene>
<sequence>MFALKLCAAGALSSVLSCAAVAAVAPAWPCRLVFLSAGAIGNVRHNDMGDAGSAERQARTLAEIEKFLQKQGGQDGA</sequence>
<feature type="chain" id="PRO_5046128452" evidence="1">
    <location>
        <begin position="23"/>
        <end position="77"/>
    </location>
</feature>
<accession>A0ABX0N7F7</accession>
<keyword evidence="3" id="KW-1185">Reference proteome</keyword>
<keyword evidence="1" id="KW-0732">Signal</keyword>
<dbReference type="PROSITE" id="PS51257">
    <property type="entry name" value="PROKAR_LIPOPROTEIN"/>
    <property type="match status" value="1"/>
</dbReference>
<organism evidence="2 3">
    <name type="scientific">Massilia frigida</name>
    <dbReference type="NCBI Taxonomy" id="2609281"/>
    <lineage>
        <taxon>Bacteria</taxon>
        <taxon>Pseudomonadati</taxon>
        <taxon>Pseudomonadota</taxon>
        <taxon>Betaproteobacteria</taxon>
        <taxon>Burkholderiales</taxon>
        <taxon>Oxalobacteraceae</taxon>
        <taxon>Telluria group</taxon>
        <taxon>Massilia</taxon>
    </lineage>
</organism>
<dbReference type="RefSeq" id="WP_167088647.1">
    <property type="nucleotide sequence ID" value="NZ_WHJG01000020.1"/>
</dbReference>
<dbReference type="EMBL" id="WHJG01000020">
    <property type="protein sequence ID" value="NHZ81315.1"/>
    <property type="molecule type" value="Genomic_DNA"/>
</dbReference>
<dbReference type="Proteomes" id="UP000621455">
    <property type="component" value="Unassembled WGS sequence"/>
</dbReference>